<evidence type="ECO:0000259" key="3">
    <source>
        <dbReference type="PROSITE" id="PS51077"/>
    </source>
</evidence>
<dbReference type="PANTHER" id="PTHR30136:SF24">
    <property type="entry name" value="HTH-TYPE TRANSCRIPTIONAL REPRESSOR ALLR"/>
    <property type="match status" value="1"/>
</dbReference>
<evidence type="ECO:0000256" key="2">
    <source>
        <dbReference type="ARBA" id="ARBA00023163"/>
    </source>
</evidence>
<dbReference type="EMBL" id="JBHMCT010000023">
    <property type="protein sequence ID" value="MFB9558489.1"/>
    <property type="molecule type" value="Genomic_DNA"/>
</dbReference>
<proteinExistence type="predicted"/>
<dbReference type="RefSeq" id="WP_345484543.1">
    <property type="nucleotide sequence ID" value="NZ_BAAAWU010000001.1"/>
</dbReference>
<dbReference type="SUPFAM" id="SSF55781">
    <property type="entry name" value="GAF domain-like"/>
    <property type="match status" value="1"/>
</dbReference>
<dbReference type="Pfam" id="PF09339">
    <property type="entry name" value="HTH_IclR"/>
    <property type="match status" value="1"/>
</dbReference>
<organism evidence="4 5">
    <name type="scientific">Streptomyces roseoviridis</name>
    <dbReference type="NCBI Taxonomy" id="67361"/>
    <lineage>
        <taxon>Bacteria</taxon>
        <taxon>Bacillati</taxon>
        <taxon>Actinomycetota</taxon>
        <taxon>Actinomycetes</taxon>
        <taxon>Kitasatosporales</taxon>
        <taxon>Streptomycetaceae</taxon>
        <taxon>Streptomyces</taxon>
    </lineage>
</organism>
<dbReference type="PANTHER" id="PTHR30136">
    <property type="entry name" value="HELIX-TURN-HELIX TRANSCRIPTIONAL REGULATOR, ICLR FAMILY"/>
    <property type="match status" value="1"/>
</dbReference>
<dbReference type="InterPro" id="IPR005471">
    <property type="entry name" value="Tscrpt_reg_IclR_N"/>
</dbReference>
<name>A0ABV5QYN1_9ACTN</name>
<evidence type="ECO:0000313" key="4">
    <source>
        <dbReference type="EMBL" id="MFB9558489.1"/>
    </source>
</evidence>
<accession>A0ABV5QYN1</accession>
<dbReference type="InterPro" id="IPR050707">
    <property type="entry name" value="HTH_MetabolicPath_Reg"/>
</dbReference>
<dbReference type="Gene3D" id="1.10.10.10">
    <property type="entry name" value="Winged helix-like DNA-binding domain superfamily/Winged helix DNA-binding domain"/>
    <property type="match status" value="1"/>
</dbReference>
<protein>
    <submittedName>
        <fullName evidence="4">IclR family transcriptional regulator</fullName>
    </submittedName>
</protein>
<keyword evidence="5" id="KW-1185">Reference proteome</keyword>
<dbReference type="SUPFAM" id="SSF46785">
    <property type="entry name" value="Winged helix' DNA-binding domain"/>
    <property type="match status" value="1"/>
</dbReference>
<keyword evidence="2" id="KW-0804">Transcription</keyword>
<dbReference type="Gene3D" id="3.30.450.40">
    <property type="match status" value="1"/>
</dbReference>
<keyword evidence="1" id="KW-0805">Transcription regulation</keyword>
<evidence type="ECO:0000313" key="5">
    <source>
        <dbReference type="Proteomes" id="UP001589716"/>
    </source>
</evidence>
<sequence>MAKTTTETAAAGRGVLEGAFALLDALRRRGGEAGLTELAAACGVPKGTAHRLLDQLGPVGAVERRGRRYVLGPQLFRLGESWQPYPGLRDAARLPLHRLRAATGACVVLAVPHGGRVLAVACVPGRAPGAVTVREGTSFAPGTAPGRALESRERGPFVDRGTRVPGLADAVPEGGADCVALPGRGPGGRVVAALAAVVPTGANLAPVAAATASAASAVGAALAAAGRARGAVPVAG</sequence>
<dbReference type="InterPro" id="IPR036388">
    <property type="entry name" value="WH-like_DNA-bd_sf"/>
</dbReference>
<dbReference type="PROSITE" id="PS51077">
    <property type="entry name" value="HTH_ICLR"/>
    <property type="match status" value="1"/>
</dbReference>
<reference evidence="4 5" key="1">
    <citation type="submission" date="2024-09" db="EMBL/GenBank/DDBJ databases">
        <authorList>
            <person name="Sun Q."/>
            <person name="Mori K."/>
        </authorList>
    </citation>
    <scope>NUCLEOTIDE SEQUENCE [LARGE SCALE GENOMIC DNA]</scope>
    <source>
        <strain evidence="4 5">JCM 4414</strain>
    </source>
</reference>
<comment type="caution">
    <text evidence="4">The sequence shown here is derived from an EMBL/GenBank/DDBJ whole genome shotgun (WGS) entry which is preliminary data.</text>
</comment>
<evidence type="ECO:0000256" key="1">
    <source>
        <dbReference type="ARBA" id="ARBA00023015"/>
    </source>
</evidence>
<dbReference type="SMART" id="SM00346">
    <property type="entry name" value="HTH_ICLR"/>
    <property type="match status" value="1"/>
</dbReference>
<dbReference type="Proteomes" id="UP001589716">
    <property type="component" value="Unassembled WGS sequence"/>
</dbReference>
<dbReference type="InterPro" id="IPR036390">
    <property type="entry name" value="WH_DNA-bd_sf"/>
</dbReference>
<feature type="domain" description="HTH iclR-type" evidence="3">
    <location>
        <begin position="13"/>
        <end position="73"/>
    </location>
</feature>
<gene>
    <name evidence="4" type="ORF">ACFFTP_30445</name>
</gene>
<dbReference type="InterPro" id="IPR029016">
    <property type="entry name" value="GAF-like_dom_sf"/>
</dbReference>